<protein>
    <submittedName>
        <fullName evidence="2">Uncharacterized protein</fullName>
    </submittedName>
</protein>
<dbReference type="EMBL" id="BAAAUX010000006">
    <property type="protein sequence ID" value="GAA2780492.1"/>
    <property type="molecule type" value="Genomic_DNA"/>
</dbReference>
<accession>A0ABN3V6H7</accession>
<gene>
    <name evidence="2" type="ORF">GCM10010470_12830</name>
</gene>
<evidence type="ECO:0000256" key="1">
    <source>
        <dbReference type="SAM" id="MobiDB-lite"/>
    </source>
</evidence>
<reference evidence="2 3" key="1">
    <citation type="journal article" date="2019" name="Int. J. Syst. Evol. Microbiol.">
        <title>The Global Catalogue of Microorganisms (GCM) 10K type strain sequencing project: providing services to taxonomists for standard genome sequencing and annotation.</title>
        <authorList>
            <consortium name="The Broad Institute Genomics Platform"/>
            <consortium name="The Broad Institute Genome Sequencing Center for Infectious Disease"/>
            <person name="Wu L."/>
            <person name="Ma J."/>
        </authorList>
    </citation>
    <scope>NUCLEOTIDE SEQUENCE [LARGE SCALE GENOMIC DNA]</scope>
    <source>
        <strain evidence="2 3">JCM 9383</strain>
    </source>
</reference>
<organism evidence="2 3">
    <name type="scientific">Saccharopolyspora taberi</name>
    <dbReference type="NCBI Taxonomy" id="60895"/>
    <lineage>
        <taxon>Bacteria</taxon>
        <taxon>Bacillati</taxon>
        <taxon>Actinomycetota</taxon>
        <taxon>Actinomycetes</taxon>
        <taxon>Pseudonocardiales</taxon>
        <taxon>Pseudonocardiaceae</taxon>
        <taxon>Saccharopolyspora</taxon>
    </lineage>
</organism>
<keyword evidence="3" id="KW-1185">Reference proteome</keyword>
<evidence type="ECO:0000313" key="2">
    <source>
        <dbReference type="EMBL" id="GAA2780492.1"/>
    </source>
</evidence>
<name>A0ABN3V6H7_9PSEU</name>
<evidence type="ECO:0000313" key="3">
    <source>
        <dbReference type="Proteomes" id="UP001500979"/>
    </source>
</evidence>
<comment type="caution">
    <text evidence="2">The sequence shown here is derived from an EMBL/GenBank/DDBJ whole genome shotgun (WGS) entry which is preliminary data.</text>
</comment>
<proteinExistence type="predicted"/>
<sequence>MRTTSTGSSAPHATISPPLGIPFSAAVIVFRRSRSEEIRAWCTRTARSASTAATAEESSTNSCIVVPFPVASTSRVTGLAAAKGDIGGAFEPGADRPHTPRVWATPDALNRGRGPSGADPGR</sequence>
<feature type="region of interest" description="Disordered" evidence="1">
    <location>
        <begin position="87"/>
        <end position="122"/>
    </location>
</feature>
<dbReference type="Proteomes" id="UP001500979">
    <property type="component" value="Unassembled WGS sequence"/>
</dbReference>